<keyword evidence="2" id="KW-1185">Reference proteome</keyword>
<name>A0ACD3B0Z5_9AGAR</name>
<dbReference type="EMBL" id="ML208301">
    <property type="protein sequence ID" value="TFK71239.1"/>
    <property type="molecule type" value="Genomic_DNA"/>
</dbReference>
<dbReference type="Proteomes" id="UP000308600">
    <property type="component" value="Unassembled WGS sequence"/>
</dbReference>
<protein>
    <submittedName>
        <fullName evidence="1">Uncharacterized protein</fullName>
    </submittedName>
</protein>
<evidence type="ECO:0000313" key="1">
    <source>
        <dbReference type="EMBL" id="TFK71239.1"/>
    </source>
</evidence>
<organism evidence="1 2">
    <name type="scientific">Pluteus cervinus</name>
    <dbReference type="NCBI Taxonomy" id="181527"/>
    <lineage>
        <taxon>Eukaryota</taxon>
        <taxon>Fungi</taxon>
        <taxon>Dikarya</taxon>
        <taxon>Basidiomycota</taxon>
        <taxon>Agaricomycotina</taxon>
        <taxon>Agaricomycetes</taxon>
        <taxon>Agaricomycetidae</taxon>
        <taxon>Agaricales</taxon>
        <taxon>Pluteineae</taxon>
        <taxon>Pluteaceae</taxon>
        <taxon>Pluteus</taxon>
    </lineage>
</organism>
<gene>
    <name evidence="1" type="ORF">BDN72DRAFT_477244</name>
</gene>
<proteinExistence type="predicted"/>
<reference evidence="1 2" key="1">
    <citation type="journal article" date="2019" name="Nat. Ecol. Evol.">
        <title>Megaphylogeny resolves global patterns of mushroom evolution.</title>
        <authorList>
            <person name="Varga T."/>
            <person name="Krizsan K."/>
            <person name="Foldi C."/>
            <person name="Dima B."/>
            <person name="Sanchez-Garcia M."/>
            <person name="Sanchez-Ramirez S."/>
            <person name="Szollosi G.J."/>
            <person name="Szarkandi J.G."/>
            <person name="Papp V."/>
            <person name="Albert L."/>
            <person name="Andreopoulos W."/>
            <person name="Angelini C."/>
            <person name="Antonin V."/>
            <person name="Barry K.W."/>
            <person name="Bougher N.L."/>
            <person name="Buchanan P."/>
            <person name="Buyck B."/>
            <person name="Bense V."/>
            <person name="Catcheside P."/>
            <person name="Chovatia M."/>
            <person name="Cooper J."/>
            <person name="Damon W."/>
            <person name="Desjardin D."/>
            <person name="Finy P."/>
            <person name="Geml J."/>
            <person name="Haridas S."/>
            <person name="Hughes K."/>
            <person name="Justo A."/>
            <person name="Karasinski D."/>
            <person name="Kautmanova I."/>
            <person name="Kiss B."/>
            <person name="Kocsube S."/>
            <person name="Kotiranta H."/>
            <person name="LaButti K.M."/>
            <person name="Lechner B.E."/>
            <person name="Liimatainen K."/>
            <person name="Lipzen A."/>
            <person name="Lukacs Z."/>
            <person name="Mihaltcheva S."/>
            <person name="Morgado L.N."/>
            <person name="Niskanen T."/>
            <person name="Noordeloos M.E."/>
            <person name="Ohm R.A."/>
            <person name="Ortiz-Santana B."/>
            <person name="Ovrebo C."/>
            <person name="Racz N."/>
            <person name="Riley R."/>
            <person name="Savchenko A."/>
            <person name="Shiryaev A."/>
            <person name="Soop K."/>
            <person name="Spirin V."/>
            <person name="Szebenyi C."/>
            <person name="Tomsovsky M."/>
            <person name="Tulloss R.E."/>
            <person name="Uehling J."/>
            <person name="Grigoriev I.V."/>
            <person name="Vagvolgyi C."/>
            <person name="Papp T."/>
            <person name="Martin F.M."/>
            <person name="Miettinen O."/>
            <person name="Hibbett D.S."/>
            <person name="Nagy L.G."/>
        </authorList>
    </citation>
    <scope>NUCLEOTIDE SEQUENCE [LARGE SCALE GENOMIC DNA]</scope>
    <source>
        <strain evidence="1 2">NL-1719</strain>
    </source>
</reference>
<sequence length="126" mass="13742">MKLRNAYKCHQRNTDDTFTLLPLLSLVDVALSICPGFNYAIGNLQPIGNGVNRWTVYDDSCNPVDSLTTDLNPCTTGGTFACSPPPITFIQYTNSFNGLMYACRKDANSGVCGHDIISVCCRNDGH</sequence>
<evidence type="ECO:0000313" key="2">
    <source>
        <dbReference type="Proteomes" id="UP000308600"/>
    </source>
</evidence>
<accession>A0ACD3B0Z5</accession>